<dbReference type="EMBL" id="JAIWIU010000044">
    <property type="protein sequence ID" value="MCA2016058.1"/>
    <property type="molecule type" value="Genomic_DNA"/>
</dbReference>
<accession>A0ABS7YK50</accession>
<reference evidence="3" key="1">
    <citation type="submission" date="2023-07" db="EMBL/GenBank/DDBJ databases">
        <title>Molecular identification of indigenous halophilic bacteria isolated from red sea cost, biodegradation of synthetic dyes and assessment of degraded metabolite toxicity.</title>
        <authorList>
            <person name="Chaieb K."/>
            <person name="Altayb H.N."/>
        </authorList>
    </citation>
    <scope>NUCLEOTIDE SEQUENCE [LARGE SCALE GENOMIC DNA]</scope>
    <source>
        <strain evidence="3">K20</strain>
    </source>
</reference>
<feature type="region of interest" description="Disordered" evidence="1">
    <location>
        <begin position="1"/>
        <end position="23"/>
    </location>
</feature>
<comment type="caution">
    <text evidence="2">The sequence shown here is derived from an EMBL/GenBank/DDBJ whole genome shotgun (WGS) entry which is preliminary data.</text>
</comment>
<protein>
    <submittedName>
        <fullName evidence="2">Uncharacterized protein</fullName>
    </submittedName>
</protein>
<evidence type="ECO:0000256" key="1">
    <source>
        <dbReference type="SAM" id="MobiDB-lite"/>
    </source>
</evidence>
<feature type="compositionally biased region" description="Acidic residues" evidence="1">
    <location>
        <begin position="1"/>
        <end position="20"/>
    </location>
</feature>
<name>A0ABS7YK50_9VIBR</name>
<evidence type="ECO:0000313" key="3">
    <source>
        <dbReference type="Proteomes" id="UP001199044"/>
    </source>
</evidence>
<proteinExistence type="predicted"/>
<dbReference type="RefSeq" id="WP_225250206.1">
    <property type="nucleotide sequence ID" value="NZ_JAIWIU010000044.1"/>
</dbReference>
<gene>
    <name evidence="2" type="ORF">LDJ79_08045</name>
</gene>
<dbReference type="Proteomes" id="UP001199044">
    <property type="component" value="Unassembled WGS sequence"/>
</dbReference>
<sequence>MKYDGIDDELDASDNDDDKEECGNCNGSGEADCLMEYGGPCPEQYPACGGSQKVFCNDCDGTGWQDSY</sequence>
<keyword evidence="3" id="KW-1185">Reference proteome</keyword>
<organism evidence="2 3">
    <name type="scientific">Vibrio tritonius</name>
    <dbReference type="NCBI Taxonomy" id="1435069"/>
    <lineage>
        <taxon>Bacteria</taxon>
        <taxon>Pseudomonadati</taxon>
        <taxon>Pseudomonadota</taxon>
        <taxon>Gammaproteobacteria</taxon>
        <taxon>Vibrionales</taxon>
        <taxon>Vibrionaceae</taxon>
        <taxon>Vibrio</taxon>
    </lineage>
</organism>
<evidence type="ECO:0000313" key="2">
    <source>
        <dbReference type="EMBL" id="MCA2016058.1"/>
    </source>
</evidence>